<feature type="region of interest" description="Disordered" evidence="1">
    <location>
        <begin position="152"/>
        <end position="178"/>
    </location>
</feature>
<evidence type="ECO:0000313" key="4">
    <source>
        <dbReference type="Proteomes" id="UP000789595"/>
    </source>
</evidence>
<evidence type="ECO:0000256" key="1">
    <source>
        <dbReference type="SAM" id="MobiDB-lite"/>
    </source>
</evidence>
<organism evidence="3 4">
    <name type="scientific">Pelagomonas calceolata</name>
    <dbReference type="NCBI Taxonomy" id="35677"/>
    <lineage>
        <taxon>Eukaryota</taxon>
        <taxon>Sar</taxon>
        <taxon>Stramenopiles</taxon>
        <taxon>Ochrophyta</taxon>
        <taxon>Pelagophyceae</taxon>
        <taxon>Pelagomonadales</taxon>
        <taxon>Pelagomonadaceae</taxon>
        <taxon>Pelagomonas</taxon>
    </lineage>
</organism>
<comment type="caution">
    <text evidence="3">The sequence shown here is derived from an EMBL/GenBank/DDBJ whole genome shotgun (WGS) entry which is preliminary data.</text>
</comment>
<dbReference type="GO" id="GO:0060090">
    <property type="term" value="F:molecular adaptor activity"/>
    <property type="evidence" value="ECO:0007669"/>
    <property type="project" value="InterPro"/>
</dbReference>
<reference evidence="3" key="1">
    <citation type="submission" date="2021-11" db="EMBL/GenBank/DDBJ databases">
        <authorList>
            <consortium name="Genoscope - CEA"/>
            <person name="William W."/>
        </authorList>
    </citation>
    <scope>NUCLEOTIDE SEQUENCE</scope>
</reference>
<dbReference type="GO" id="GO:0005829">
    <property type="term" value="C:cytosol"/>
    <property type="evidence" value="ECO:0007669"/>
    <property type="project" value="TreeGrafter"/>
</dbReference>
<dbReference type="EMBL" id="CAKKNE010000005">
    <property type="protein sequence ID" value="CAH0375982.1"/>
    <property type="molecule type" value="Genomic_DNA"/>
</dbReference>
<accession>A0A8J2X0M6</accession>
<dbReference type="Proteomes" id="UP000789595">
    <property type="component" value="Unassembled WGS sequence"/>
</dbReference>
<name>A0A8J2X0M6_9STRA</name>
<feature type="compositionally biased region" description="Pro residues" evidence="1">
    <location>
        <begin position="154"/>
        <end position="167"/>
    </location>
</feature>
<dbReference type="InterPro" id="IPR036020">
    <property type="entry name" value="WW_dom_sf"/>
</dbReference>
<dbReference type="GO" id="GO:0008285">
    <property type="term" value="P:negative regulation of cell population proliferation"/>
    <property type="evidence" value="ECO:0007669"/>
    <property type="project" value="TreeGrafter"/>
</dbReference>
<gene>
    <name evidence="3" type="ORF">PECAL_5P05350</name>
</gene>
<dbReference type="InterPro" id="IPR030030">
    <property type="entry name" value="Sav"/>
</dbReference>
<dbReference type="Gene3D" id="2.20.70.10">
    <property type="match status" value="1"/>
</dbReference>
<dbReference type="Pfam" id="PF00397">
    <property type="entry name" value="WW"/>
    <property type="match status" value="1"/>
</dbReference>
<feature type="region of interest" description="Disordered" evidence="1">
    <location>
        <begin position="1"/>
        <end position="23"/>
    </location>
</feature>
<feature type="compositionally biased region" description="Basic residues" evidence="1">
    <location>
        <begin position="1"/>
        <end position="17"/>
    </location>
</feature>
<dbReference type="AlphaFoldDB" id="A0A8J2X0M6"/>
<keyword evidence="4" id="KW-1185">Reference proteome</keyword>
<protein>
    <recommendedName>
        <fullName evidence="2">WW domain-containing protein</fullName>
    </recommendedName>
</protein>
<feature type="domain" description="WW" evidence="2">
    <location>
        <begin position="163"/>
        <end position="196"/>
    </location>
</feature>
<dbReference type="PANTHER" id="PTHR47522:SF2">
    <property type="entry name" value="PROTEIN SALVADOR HOMOLOG 1"/>
    <property type="match status" value="1"/>
</dbReference>
<proteinExistence type="predicted"/>
<dbReference type="SUPFAM" id="SSF51045">
    <property type="entry name" value="WW domain"/>
    <property type="match status" value="1"/>
</dbReference>
<dbReference type="OrthoDB" id="3045089at2759"/>
<dbReference type="CDD" id="cd00201">
    <property type="entry name" value="WW"/>
    <property type="match status" value="1"/>
</dbReference>
<evidence type="ECO:0000313" key="3">
    <source>
        <dbReference type="EMBL" id="CAH0375982.1"/>
    </source>
</evidence>
<dbReference type="PROSITE" id="PS50020">
    <property type="entry name" value="WW_DOMAIN_2"/>
    <property type="match status" value="1"/>
</dbReference>
<sequence length="207" mass="21501">MGKGAHGGHRGGGHRGGFHGGGVRRAPVRGAGWGLGGFFAPRRPLATAVGLTAGAVILASRTRPARYHRYGRPVVVVAPPQGVVLQQNERMVQVERPQGVPAGTSIEVDIDGGQYYVTVPEGVPEGGQFLAKVPVVAQVAAPVAQVAQPAPVAQAPPPAYGAAPLPPGWEEKKTPDGKPYYVDHNTKTTHWERPQAPAAPPAYGASF</sequence>
<dbReference type="InterPro" id="IPR001202">
    <property type="entry name" value="WW_dom"/>
</dbReference>
<dbReference type="PANTHER" id="PTHR47522">
    <property type="entry name" value="SALVADOR FAMILY WW DOMAIN-CONTAINING PROTEIN 1"/>
    <property type="match status" value="1"/>
</dbReference>
<evidence type="ECO:0000259" key="2">
    <source>
        <dbReference type="PROSITE" id="PS50020"/>
    </source>
</evidence>
<dbReference type="SMART" id="SM00456">
    <property type="entry name" value="WW"/>
    <property type="match status" value="1"/>
</dbReference>
<dbReference type="GO" id="GO:0035329">
    <property type="term" value="P:hippo signaling"/>
    <property type="evidence" value="ECO:0007669"/>
    <property type="project" value="InterPro"/>
</dbReference>